<dbReference type="InterPro" id="IPR050769">
    <property type="entry name" value="NAT_camello-type"/>
</dbReference>
<dbReference type="AlphaFoldDB" id="A0A844XWX3"/>
<dbReference type="Pfam" id="PF00583">
    <property type="entry name" value="Acetyltransf_1"/>
    <property type="match status" value="1"/>
</dbReference>
<dbReference type="PANTHER" id="PTHR13947:SF37">
    <property type="entry name" value="LD18367P"/>
    <property type="match status" value="1"/>
</dbReference>
<sequence>MNQAIFLRRLGRNDAGPYRELRLLALQLHPEAFGSSFEEESSLSENAFAERLDDGLVFGAWSAEQLVGCAGLAQREKTKLRHKAILWGMFVRHEMRGNGVGKRLLEEVLDHARTCCEEVLLTVVEGNTAAQAMYTGAGFQEYGREPGAIKLGSHYYHELLMRLPLKGL</sequence>
<protein>
    <submittedName>
        <fullName evidence="3">GNAT family N-acetyltransferase</fullName>
    </submittedName>
</protein>
<dbReference type="PANTHER" id="PTHR13947">
    <property type="entry name" value="GNAT FAMILY N-ACETYLTRANSFERASE"/>
    <property type="match status" value="1"/>
</dbReference>
<evidence type="ECO:0000256" key="1">
    <source>
        <dbReference type="ARBA" id="ARBA00022679"/>
    </source>
</evidence>
<evidence type="ECO:0000313" key="3">
    <source>
        <dbReference type="EMBL" id="MXO49707.1"/>
    </source>
</evidence>
<keyword evidence="1 3" id="KW-0808">Transferase</keyword>
<gene>
    <name evidence="3" type="ORF">GRI42_00110</name>
</gene>
<feature type="domain" description="N-acetyltransferase" evidence="2">
    <location>
        <begin position="5"/>
        <end position="166"/>
    </location>
</feature>
<dbReference type="Proteomes" id="UP000444185">
    <property type="component" value="Unassembled WGS sequence"/>
</dbReference>
<dbReference type="GO" id="GO:0008080">
    <property type="term" value="F:N-acetyltransferase activity"/>
    <property type="evidence" value="ECO:0007669"/>
    <property type="project" value="InterPro"/>
</dbReference>
<accession>A0A844XWX3</accession>
<organism evidence="3 4">
    <name type="scientific">Qipengyuania gaetbuli</name>
    <dbReference type="NCBI Taxonomy" id="266952"/>
    <lineage>
        <taxon>Bacteria</taxon>
        <taxon>Pseudomonadati</taxon>
        <taxon>Pseudomonadota</taxon>
        <taxon>Alphaproteobacteria</taxon>
        <taxon>Sphingomonadales</taxon>
        <taxon>Erythrobacteraceae</taxon>
        <taxon>Qipengyuania</taxon>
    </lineage>
</organism>
<dbReference type="InterPro" id="IPR016181">
    <property type="entry name" value="Acyl_CoA_acyltransferase"/>
</dbReference>
<dbReference type="Gene3D" id="3.40.630.30">
    <property type="match status" value="1"/>
</dbReference>
<dbReference type="PROSITE" id="PS51186">
    <property type="entry name" value="GNAT"/>
    <property type="match status" value="1"/>
</dbReference>
<dbReference type="InterPro" id="IPR000182">
    <property type="entry name" value="GNAT_dom"/>
</dbReference>
<reference evidence="3 4" key="1">
    <citation type="submission" date="2019-12" db="EMBL/GenBank/DDBJ databases">
        <title>Genomic-based taxomic classification of the family Erythrobacteraceae.</title>
        <authorList>
            <person name="Xu L."/>
        </authorList>
    </citation>
    <scope>NUCLEOTIDE SEQUENCE [LARGE SCALE GENOMIC DNA]</scope>
    <source>
        <strain evidence="3 4">DSM 16225</strain>
    </source>
</reference>
<dbReference type="RefSeq" id="WP_160606053.1">
    <property type="nucleotide sequence ID" value="NZ_WTYF01000002.1"/>
</dbReference>
<proteinExistence type="predicted"/>
<keyword evidence="4" id="KW-1185">Reference proteome</keyword>
<dbReference type="SUPFAM" id="SSF55729">
    <property type="entry name" value="Acyl-CoA N-acyltransferases (Nat)"/>
    <property type="match status" value="1"/>
</dbReference>
<dbReference type="EMBL" id="WTYF01000002">
    <property type="protein sequence ID" value="MXO49707.1"/>
    <property type="molecule type" value="Genomic_DNA"/>
</dbReference>
<evidence type="ECO:0000259" key="2">
    <source>
        <dbReference type="PROSITE" id="PS51186"/>
    </source>
</evidence>
<evidence type="ECO:0000313" key="4">
    <source>
        <dbReference type="Proteomes" id="UP000444185"/>
    </source>
</evidence>
<dbReference type="OrthoDB" id="9803233at2"/>
<comment type="caution">
    <text evidence="3">The sequence shown here is derived from an EMBL/GenBank/DDBJ whole genome shotgun (WGS) entry which is preliminary data.</text>
</comment>
<dbReference type="CDD" id="cd04301">
    <property type="entry name" value="NAT_SF"/>
    <property type="match status" value="1"/>
</dbReference>
<name>A0A844XWX3_9SPHN</name>